<dbReference type="EMBL" id="CAKAEH010001781">
    <property type="protein sequence ID" value="CAG9539397.1"/>
    <property type="molecule type" value="Genomic_DNA"/>
</dbReference>
<organism evidence="1 2">
    <name type="scientific">Cercopithifilaria johnstoni</name>
    <dbReference type="NCBI Taxonomy" id="2874296"/>
    <lineage>
        <taxon>Eukaryota</taxon>
        <taxon>Metazoa</taxon>
        <taxon>Ecdysozoa</taxon>
        <taxon>Nematoda</taxon>
        <taxon>Chromadorea</taxon>
        <taxon>Rhabditida</taxon>
        <taxon>Spirurina</taxon>
        <taxon>Spiruromorpha</taxon>
        <taxon>Filarioidea</taxon>
        <taxon>Onchocercidae</taxon>
        <taxon>Cercopithifilaria</taxon>
    </lineage>
</organism>
<comment type="caution">
    <text evidence="1">The sequence shown here is derived from an EMBL/GenBank/DDBJ whole genome shotgun (WGS) entry which is preliminary data.</text>
</comment>
<sequence length="191" mass="21432">MEYPGWAGFYQPNVPFAPVSVPLISSRRNTAPPMSMSSWLLSQGFLLSPLPSILPNNYMFQPVQSNGEHFRRRRSSRIRELSPIWLLPQRTSQSFVPVNNNLQSAGKIVSVVNADPTGGSKIVTRRRQDGHLDVRIIYSREFIVAASASPYALLPPANFRQMVLEMMDIIAKFPKSYYNSIRTDNASGSSD</sequence>
<evidence type="ECO:0000313" key="2">
    <source>
        <dbReference type="Proteomes" id="UP000746747"/>
    </source>
</evidence>
<accession>A0A8J2MDB2</accession>
<dbReference type="OrthoDB" id="5862210at2759"/>
<protein>
    <submittedName>
        <fullName evidence="1">Uncharacterized protein</fullName>
    </submittedName>
</protein>
<proteinExistence type="predicted"/>
<evidence type="ECO:0000313" key="1">
    <source>
        <dbReference type="EMBL" id="CAG9539397.1"/>
    </source>
</evidence>
<keyword evidence="2" id="KW-1185">Reference proteome</keyword>
<dbReference type="AlphaFoldDB" id="A0A8J2MDB2"/>
<gene>
    <name evidence="1" type="ORF">CJOHNSTONI_LOCUS8999</name>
</gene>
<reference evidence="1" key="1">
    <citation type="submission" date="2021-09" db="EMBL/GenBank/DDBJ databases">
        <authorList>
            <consortium name="Pathogen Informatics"/>
        </authorList>
    </citation>
    <scope>NUCLEOTIDE SEQUENCE</scope>
</reference>
<dbReference type="Proteomes" id="UP000746747">
    <property type="component" value="Unassembled WGS sequence"/>
</dbReference>
<name>A0A8J2MDB2_9BILA</name>